<dbReference type="STRING" id="56780.SYN_02774"/>
<dbReference type="EMBL" id="CP000252">
    <property type="protein sequence ID" value="ABC77403.1"/>
    <property type="molecule type" value="Genomic_DNA"/>
</dbReference>
<dbReference type="InterPro" id="IPR019665">
    <property type="entry name" value="OxRdtase/DH_put_Rossmann_dom"/>
</dbReference>
<dbReference type="PANTHER" id="PTHR40459:SF1">
    <property type="entry name" value="CONSERVED HYPOTHETICAL ALANINE AND LEUCINE RICH PROTEIN"/>
    <property type="match status" value="1"/>
</dbReference>
<dbReference type="RefSeq" id="WP_011417425.1">
    <property type="nucleotide sequence ID" value="NC_007759.1"/>
</dbReference>
<dbReference type="InParanoid" id="Q2LTJ4"/>
<dbReference type="Proteomes" id="UP000001933">
    <property type="component" value="Chromosome"/>
</dbReference>
<reference evidence="3 4" key="1">
    <citation type="journal article" date="2007" name="Proc. Natl. Acad. Sci. U.S.A.">
        <title>The genome of Syntrophus aciditrophicus: life at the thermodynamic limit of microbial growth.</title>
        <authorList>
            <person name="McInerney M.J."/>
            <person name="Rohlin L."/>
            <person name="Mouttaki H."/>
            <person name="Kim U."/>
            <person name="Krupp R.S."/>
            <person name="Rios-Hernandez L."/>
            <person name="Sieber J."/>
            <person name="Struchtemeyer C.G."/>
            <person name="Bhattacharyya A."/>
            <person name="Campbell J.W."/>
            <person name="Gunsalus R.P."/>
        </authorList>
    </citation>
    <scope>NUCLEOTIDE SEQUENCE [LARGE SCALE GENOMIC DNA]</scope>
    <source>
        <strain evidence="3 4">SB</strain>
    </source>
</reference>
<dbReference type="Gene3D" id="3.40.50.720">
    <property type="entry name" value="NAD(P)-binding Rossmann-like Domain"/>
    <property type="match status" value="1"/>
</dbReference>
<gene>
    <name evidence="3" type="ORF">SYN_02774</name>
</gene>
<keyword evidence="4" id="KW-1185">Reference proteome</keyword>
<protein>
    <submittedName>
        <fullName evidence="3">Hypothetical cytosolic protein</fullName>
    </submittedName>
</protein>
<dbReference type="Pfam" id="PF10727">
    <property type="entry name" value="Rossmann-like"/>
    <property type="match status" value="1"/>
</dbReference>
<dbReference type="AlphaFoldDB" id="Q2LTJ4"/>
<evidence type="ECO:0000313" key="4">
    <source>
        <dbReference type="Proteomes" id="UP000001933"/>
    </source>
</evidence>
<dbReference type="SUPFAM" id="SSF48179">
    <property type="entry name" value="6-phosphogluconate dehydrogenase C-terminal domain-like"/>
    <property type="match status" value="1"/>
</dbReference>
<proteinExistence type="predicted"/>
<dbReference type="HOGENOM" id="CLU_055635_1_0_7"/>
<feature type="domain" description="Putative oxidoreductase/dehydrogenase Rossmann-like" evidence="1">
    <location>
        <begin position="25"/>
        <end position="145"/>
    </location>
</feature>
<evidence type="ECO:0000259" key="1">
    <source>
        <dbReference type="Pfam" id="PF10727"/>
    </source>
</evidence>
<dbReference type="OrthoDB" id="8650434at2"/>
<dbReference type="InterPro" id="IPR037108">
    <property type="entry name" value="TM1727-like_C_sf"/>
</dbReference>
<name>Q2LTJ4_SYNAS</name>
<organism evidence="3 4">
    <name type="scientific">Syntrophus aciditrophicus (strain SB)</name>
    <dbReference type="NCBI Taxonomy" id="56780"/>
    <lineage>
        <taxon>Bacteria</taxon>
        <taxon>Pseudomonadati</taxon>
        <taxon>Thermodesulfobacteriota</taxon>
        <taxon>Syntrophia</taxon>
        <taxon>Syntrophales</taxon>
        <taxon>Syntrophaceae</taxon>
        <taxon>Syntrophus</taxon>
    </lineage>
</organism>
<dbReference type="Gene3D" id="1.10.1040.20">
    <property type="entry name" value="ProC-like, C-terminal domain"/>
    <property type="match status" value="1"/>
</dbReference>
<dbReference type="PANTHER" id="PTHR40459">
    <property type="entry name" value="CONSERVED HYPOTHETICAL ALANINE AND LEUCINE RICH PROTEIN"/>
    <property type="match status" value="1"/>
</dbReference>
<sequence length="323" mass="34688">MEWPSGFYGGLFYFFGGENPLNDLTVSEERIAILGTGKVGTAVGYLLRSAGRSIVAVADKNPSALEKSLPYTGGNPCTHLSEAAAAANTIFITAPDDEIAGICAKLEEAAAISPGDRVIHMSGAGGLDLLEPARRAGALIASIHPIQSFADIEGAIKNLPGSTFGITAQPEIIDWSENLVRDLGGFSFLIAESDKPLYHAAACMASNYFTTLMHIVETIYSSLGLTHEDALKAFWPLVRGTMKNIERRGTVQALTGPIARGDTGTIRKHLAALNEKLPQFLQIYKTLGVLTVDLGLEKQTLDEERATVIKRLLEGETDHEYTK</sequence>
<evidence type="ECO:0000313" key="3">
    <source>
        <dbReference type="EMBL" id="ABC77403.1"/>
    </source>
</evidence>
<dbReference type="Pfam" id="PF10728">
    <property type="entry name" value="DUF2520"/>
    <property type="match status" value="1"/>
</dbReference>
<evidence type="ECO:0000259" key="2">
    <source>
        <dbReference type="Pfam" id="PF10728"/>
    </source>
</evidence>
<dbReference type="InterPro" id="IPR036291">
    <property type="entry name" value="NAD(P)-bd_dom_sf"/>
</dbReference>
<dbReference type="InterPro" id="IPR008927">
    <property type="entry name" value="6-PGluconate_DH-like_C_sf"/>
</dbReference>
<dbReference type="eggNOG" id="COG5495">
    <property type="taxonomic scope" value="Bacteria"/>
</dbReference>
<dbReference type="InterPro" id="IPR018931">
    <property type="entry name" value="DUF2520"/>
</dbReference>
<dbReference type="KEGG" id="sat:SYN_02774"/>
<feature type="domain" description="DUF2520" evidence="2">
    <location>
        <begin position="163"/>
        <end position="288"/>
    </location>
</feature>
<dbReference type="SUPFAM" id="SSF51735">
    <property type="entry name" value="NAD(P)-binding Rossmann-fold domains"/>
    <property type="match status" value="1"/>
</dbReference>
<accession>Q2LTJ4</accession>